<accession>A0A1J7IM79</accession>
<dbReference type="SUPFAM" id="SSF56281">
    <property type="entry name" value="Metallo-hydrolase/oxidoreductase"/>
    <property type="match status" value="1"/>
</dbReference>
<evidence type="ECO:0000313" key="2">
    <source>
        <dbReference type="EMBL" id="OIW28574.1"/>
    </source>
</evidence>
<keyword evidence="3" id="KW-1185">Reference proteome</keyword>
<evidence type="ECO:0000313" key="3">
    <source>
        <dbReference type="Proteomes" id="UP000182658"/>
    </source>
</evidence>
<proteinExistence type="predicted"/>
<feature type="compositionally biased region" description="Basic and acidic residues" evidence="1">
    <location>
        <begin position="864"/>
        <end position="895"/>
    </location>
</feature>
<dbReference type="Proteomes" id="UP000182658">
    <property type="component" value="Unassembled WGS sequence"/>
</dbReference>
<organism evidence="2 3">
    <name type="scientific">Coniochaeta ligniaria NRRL 30616</name>
    <dbReference type="NCBI Taxonomy" id="1408157"/>
    <lineage>
        <taxon>Eukaryota</taxon>
        <taxon>Fungi</taxon>
        <taxon>Dikarya</taxon>
        <taxon>Ascomycota</taxon>
        <taxon>Pezizomycotina</taxon>
        <taxon>Sordariomycetes</taxon>
        <taxon>Sordariomycetidae</taxon>
        <taxon>Coniochaetales</taxon>
        <taxon>Coniochaetaceae</taxon>
        <taxon>Coniochaeta</taxon>
    </lineage>
</organism>
<protein>
    <recommendedName>
        <fullName evidence="4">Metallo-beta-lactamase domain-containing protein</fullName>
    </recommendedName>
</protein>
<evidence type="ECO:0008006" key="4">
    <source>
        <dbReference type="Google" id="ProtNLM"/>
    </source>
</evidence>
<dbReference type="InterPro" id="IPR036866">
    <property type="entry name" value="RibonucZ/Hydroxyglut_hydro"/>
</dbReference>
<dbReference type="InParanoid" id="A0A1J7IM79"/>
<dbReference type="OrthoDB" id="5315684at2759"/>
<name>A0A1J7IM79_9PEZI</name>
<dbReference type="EMBL" id="KV875098">
    <property type="protein sequence ID" value="OIW28574.1"/>
    <property type="molecule type" value="Genomic_DNA"/>
</dbReference>
<feature type="region of interest" description="Disordered" evidence="1">
    <location>
        <begin position="708"/>
        <end position="731"/>
    </location>
</feature>
<sequence>MAQVQQQQDQHTPANLTACKYRVDNWQIPVPIGDASAHFLVEVINPKPKVINAFFMDGGDNAQHHGGDDTARYKISQALSVIDKAYGNDWKFDAIVTTHHDRDHYHGLEELLPMNTTRPNHQGTTYRDAYFRANLTYYSGNPGQDNQGQLVFKWQPTNCTTIIAGEEAIGVDIFSRTRMFQRHGNVDLRQWDDANGILTWAYDARQLRRPRFAIVGANGFGVRLDSPDRITVSAKGPTENQKSILAVVYWPQDGSTSYFTGGDGNPEVELVGVVPWMAANQNTTNHFPQLPIKMIKLDHHGSLNETLNDKGVKDWQNTVVTKMKPKTALVTPGNKHGHPNWVILELLKDHFTKSPGSKLYTTRSPYWFTKEGINMLDANTNHAGYKKVQGIFGNKKASLAKKNQLADPSLSDEMVFMEDMAFWSQQNTDAKKYKDEYIQDLRKGSDASDYFDSDGEPMGKEISQRLKRDGRKMVTGLRDTYRVKSGPKTATQKEEPEYTDILMNKQEGQENRNTIPGNYKKVWSQMCDQEICEYGSPYFLVRFWFEHGADPVVDGTMGETGEKKPKQADLALTHNLAKRPLTFESKKEVNDEGDEFYTVTTKKPRKNGTSTTYQDKYEHTDGMGSYPNNLAYIRSQYNFNIAEYFNNYNIKFIGENHINPLGKITTINLGGAQLAATNALHLPLGRGKSKPKPTRPKTIMDFKSLSEMTDPYQDPETAPSSKTVGRGKNKTKQDIIEPADFSESYVKDFTKSKPGKGELYTGSMDQLLDFTGFVDTYCDKDITAFTTKLGPDLEGCNKKEKEVVVKMYEQWKALQDIQLESASQQYRESFERVYRPLKNKALGIEIKPKAPLNGKRKGAARLPSTKDDSDDGRRARSTTKADDDKKKLRKNDGKSTGRKRQ</sequence>
<dbReference type="AlphaFoldDB" id="A0A1J7IM79"/>
<feature type="region of interest" description="Disordered" evidence="1">
    <location>
        <begin position="848"/>
        <end position="901"/>
    </location>
</feature>
<gene>
    <name evidence="2" type="ORF">CONLIGDRAFT_383871</name>
</gene>
<reference evidence="2 3" key="1">
    <citation type="submission" date="2016-10" db="EMBL/GenBank/DDBJ databases">
        <title>Draft genome sequence of Coniochaeta ligniaria NRRL30616, a lignocellulolytic fungus for bioabatement of inhibitors in plant biomass hydrolysates.</title>
        <authorList>
            <consortium name="DOE Joint Genome Institute"/>
            <person name="Jimenez D.J."/>
            <person name="Hector R.E."/>
            <person name="Riley R."/>
            <person name="Sun H."/>
            <person name="Grigoriev I.V."/>
            <person name="Van Elsas J.D."/>
            <person name="Nichols N.N."/>
        </authorList>
    </citation>
    <scope>NUCLEOTIDE SEQUENCE [LARGE SCALE GENOMIC DNA]</scope>
    <source>
        <strain evidence="2 3">NRRL 30616</strain>
    </source>
</reference>
<evidence type="ECO:0000256" key="1">
    <source>
        <dbReference type="SAM" id="MobiDB-lite"/>
    </source>
</evidence>
<dbReference type="STRING" id="1408157.A0A1J7IM79"/>
<dbReference type="Gene3D" id="3.60.15.10">
    <property type="entry name" value="Ribonuclease Z/Hydroxyacylglutathione hydrolase-like"/>
    <property type="match status" value="1"/>
</dbReference>